<feature type="transmembrane region" description="Helical" evidence="1">
    <location>
        <begin position="174"/>
        <end position="191"/>
    </location>
</feature>
<evidence type="ECO:0000256" key="1">
    <source>
        <dbReference type="SAM" id="Phobius"/>
    </source>
</evidence>
<feature type="transmembrane region" description="Helical" evidence="1">
    <location>
        <begin position="223"/>
        <end position="242"/>
    </location>
</feature>
<comment type="caution">
    <text evidence="3">The sequence shown here is derived from an EMBL/GenBank/DDBJ whole genome shotgun (WGS) entry which is preliminary data.</text>
</comment>
<dbReference type="RefSeq" id="WP_041501969.1">
    <property type="nucleotide sequence ID" value="NZ_JPIT01000007.1"/>
</dbReference>
<organism evidence="3 6">
    <name type="scientific">Sanguibacteroides justesenii</name>
    <dbReference type="NCBI Taxonomy" id="1547597"/>
    <lineage>
        <taxon>Bacteria</taxon>
        <taxon>Pseudomonadati</taxon>
        <taxon>Bacteroidota</taxon>
        <taxon>Bacteroidia</taxon>
        <taxon>Bacteroidales</taxon>
        <taxon>Porphyromonadaceae</taxon>
        <taxon>Sanguibacteroides</taxon>
    </lineage>
</organism>
<sequence length="1098" mass="127052">MKNRTIVCIAWQEYRLLWRNRVFRLVAFSLWVLVFCCQYVFQGDLASLWFMLALPSSMPFVNAYLVSVFQSFLVLFSVCEWRASERQADSLEAIRVRPVGNAEYLCGKAIGVVMTVVVVQFVSIMTVFMLNLFGSDSPFGGWAYLFYWLTLSFPALVFCTGLSMGITGLFRKQGVALSVLTLFLIATYWWLPGVAYGILDFIATDLPNVFSDVVGHVGLGNYLLHRFVFLLWGIGLCLWAVGKERRLPNRTGDRVGVVAIGRGVVLFGILCGIFYLYPYKETNRVRDRYLETGKKYGKERFIRVVRHDLQVEQTGNRIEACSGLSVVNCGNKPVSRVTLYLNPGLDITRFSDKKGGAVKFSRENQVVMVDYPLGSGDTVFFYLEYRGKIDERVCYLDVEKEAYWKRTWRNCPLRFGKRYAFIGDRYTLLTPETIWYPVAVPPVNLSSVYVSSKDFTDFRLRVADSGKRTVISQGESRRKGDTVYFRNKQCLTGLTLSMGTYESKTLKVDSVNFELYYFKGHDHVMSLYEGMPEEMLRKAIKEQENKFPFYPFHRFVLLETPVSLGTEDRNWKIGSEFVQPEIVMFPERWVTNQVMYVERSVMMMDSHRREFIGAIEDKTNGEYFLDLLQSSLKHPLAYYRDKNIFMTFFPWGGRQKIVMNRQWVSPLFLNYLHAAFSTEFPVIDRVLFTMSNRKKAVRANFSGNEAALRATRYLEKCSFEEALRDESLSREVLEMIIQLKVDYLIDYIALRVPLERFYDFLARFETRHIFQEFALETLCDEMKSELGIDLIGVLPDWYRQCGIPSYLVKDVGKDKILVDGEEKYRVRFKIFNTSTTDGIIRLTISDRENKGVDYCYRISAGSCKEIKNVVDFLPVYSLNLNLSRNFPAGYDELLLFTDVTEVTDTACGVSDIDIRLFQPDSNELIVDNEDPGFRLIEPDKRRREFTSPEEEERKYVYADEVLMAVKSKLPLRWTYCMGTRMYGEVIRSSVYKKAGNGSCKAEWRVDLPEDGIYEVGVYIGYRQVRYTGEAAQYYELSSRDGNQNIVLRTNMQEETGWFSLGEFNLSAGENRVVLSDRGADKEQVIYADAVKWVRKEKR</sequence>
<feature type="transmembrane region" description="Helical" evidence="1">
    <location>
        <begin position="142"/>
        <end position="162"/>
    </location>
</feature>
<evidence type="ECO:0000313" key="4">
    <source>
        <dbReference type="EMBL" id="KIO47120.1"/>
    </source>
</evidence>
<feature type="transmembrane region" description="Helical" evidence="1">
    <location>
        <begin position="254"/>
        <end position="277"/>
    </location>
</feature>
<feature type="transmembrane region" description="Helical" evidence="1">
    <location>
        <begin position="61"/>
        <end position="83"/>
    </location>
</feature>
<gene>
    <name evidence="3" type="ORF">BA92_12670</name>
    <name evidence="4" type="ORF">IE90_00505</name>
</gene>
<proteinExistence type="predicted"/>
<evidence type="ECO:0000259" key="2">
    <source>
        <dbReference type="Pfam" id="PF25275"/>
    </source>
</evidence>
<evidence type="ECO:0000313" key="6">
    <source>
        <dbReference type="Proteomes" id="UP000031980"/>
    </source>
</evidence>
<reference evidence="4 5" key="2">
    <citation type="submission" date="2014-07" db="EMBL/GenBank/DDBJ databases">
        <title>Porphyromonadaceae bacterium OUH 334697 = ATCC BAA-2682 = DSM 28341 draft genome.</title>
        <authorList>
            <person name="Sydenham T.V."/>
            <person name="Hasman H."/>
            <person name="Justesen U.S."/>
        </authorList>
    </citation>
    <scope>NUCLEOTIDE SEQUENCE [LARGE SCALE GENOMIC DNA]</scope>
    <source>
        <strain evidence="4 5">OUH 334697</strain>
    </source>
</reference>
<keyword evidence="6" id="KW-1185">Reference proteome</keyword>
<dbReference type="Proteomes" id="UP000031937">
    <property type="component" value="Unassembled WGS sequence"/>
</dbReference>
<protein>
    <recommendedName>
        <fullName evidence="2">Golvesin/Xly CBD-like domain-containing protein</fullName>
    </recommendedName>
</protein>
<reference evidence="3 6" key="1">
    <citation type="submission" date="2014-07" db="EMBL/GenBank/DDBJ databases">
        <title>Porphyromonadaceae bacterium OUH 308042 = ATCC BAA-2681 = DSM 28342 draft genome.</title>
        <authorList>
            <person name="Sydenham T.V."/>
            <person name="Hasman H."/>
            <person name="Justensen U.S."/>
        </authorList>
    </citation>
    <scope>NUCLEOTIDE SEQUENCE [LARGE SCALE GENOMIC DNA]</scope>
    <source>
        <strain evidence="3 6">OUH 308042</strain>
    </source>
</reference>
<feature type="transmembrane region" description="Helical" evidence="1">
    <location>
        <begin position="21"/>
        <end position="41"/>
    </location>
</feature>
<dbReference type="InterPro" id="IPR033803">
    <property type="entry name" value="CBD-like_Golvesin-Xly"/>
</dbReference>
<name>A0A0C3RFV2_9PORP</name>
<keyword evidence="1" id="KW-0472">Membrane</keyword>
<keyword evidence="1" id="KW-0812">Transmembrane</keyword>
<feature type="domain" description="Golvesin/Xly CBD-like" evidence="2">
    <location>
        <begin position="988"/>
        <end position="1093"/>
    </location>
</feature>
<dbReference type="EMBL" id="JPIT01000007">
    <property type="protein sequence ID" value="KIO47120.1"/>
    <property type="molecule type" value="Genomic_DNA"/>
</dbReference>
<accession>A0A0C3RFV2</accession>
<feature type="transmembrane region" description="Helical" evidence="1">
    <location>
        <begin position="104"/>
        <end position="130"/>
    </location>
</feature>
<evidence type="ECO:0000313" key="5">
    <source>
        <dbReference type="Proteomes" id="UP000031937"/>
    </source>
</evidence>
<dbReference type="Proteomes" id="UP000031980">
    <property type="component" value="Unassembled WGS sequence"/>
</dbReference>
<dbReference type="AlphaFoldDB" id="A0A0C3RFV2"/>
<evidence type="ECO:0000313" key="3">
    <source>
        <dbReference type="EMBL" id="KIO44214.1"/>
    </source>
</evidence>
<keyword evidence="1" id="KW-1133">Transmembrane helix</keyword>
<dbReference type="Pfam" id="PF25275">
    <property type="entry name" value="Golvesin_C"/>
    <property type="match status" value="1"/>
</dbReference>
<dbReference type="EMBL" id="JPIU01000040">
    <property type="protein sequence ID" value="KIO44214.1"/>
    <property type="molecule type" value="Genomic_DNA"/>
</dbReference>